<sequence>MILSGRSLTACDTQQHASRQAPLRSPRFEIERCRMISRIPLSVRRKQARDQHESFLYAVAKPQLSDEERSRQQKVRQRAHDRDDARFLADRCDDLF</sequence>
<name>A0A1D9LM61_9NEIS</name>
<evidence type="ECO:0000256" key="1">
    <source>
        <dbReference type="SAM" id="MobiDB-lite"/>
    </source>
</evidence>
<proteinExistence type="predicted"/>
<dbReference type="STRING" id="1108595.BKX93_21215"/>
<dbReference type="Proteomes" id="UP000178776">
    <property type="component" value="Chromosome"/>
</dbReference>
<accession>A0A1D9LM61</accession>
<dbReference type="KEGG" id="cvc:BKX93_21215"/>
<protein>
    <submittedName>
        <fullName evidence="2">Uncharacterized protein</fullName>
    </submittedName>
</protein>
<feature type="compositionally biased region" description="Polar residues" evidence="1">
    <location>
        <begin position="1"/>
        <end position="18"/>
    </location>
</feature>
<dbReference type="EMBL" id="CP017707">
    <property type="protein sequence ID" value="AOZ52273.1"/>
    <property type="molecule type" value="Genomic_DNA"/>
</dbReference>
<evidence type="ECO:0000313" key="2">
    <source>
        <dbReference type="EMBL" id="AOZ52273.1"/>
    </source>
</evidence>
<dbReference type="AlphaFoldDB" id="A0A1D9LM61"/>
<reference evidence="2 3" key="1">
    <citation type="submission" date="2016-10" db="EMBL/GenBank/DDBJ databases">
        <title>Chromobacterium muskegensis sp. nov., an insecticidal bacterium isolated from Sphagnum bogs.</title>
        <authorList>
            <person name="Sparks M.E."/>
            <person name="Blackburn M.B."/>
            <person name="Gundersen-Rindal D.E."/>
            <person name="Mitchell A."/>
            <person name="Farrar R."/>
            <person name="Kuhar D."/>
        </authorList>
    </citation>
    <scope>NUCLEOTIDE SEQUENCE [LARGE SCALE GENOMIC DNA]</scope>
    <source>
        <strain evidence="2 3">21-1</strain>
    </source>
</reference>
<evidence type="ECO:0000313" key="3">
    <source>
        <dbReference type="Proteomes" id="UP000178776"/>
    </source>
</evidence>
<organism evidence="2 3">
    <name type="scientific">Chromobacterium vaccinii</name>
    <dbReference type="NCBI Taxonomy" id="1108595"/>
    <lineage>
        <taxon>Bacteria</taxon>
        <taxon>Pseudomonadati</taxon>
        <taxon>Pseudomonadota</taxon>
        <taxon>Betaproteobacteria</taxon>
        <taxon>Neisseriales</taxon>
        <taxon>Chromobacteriaceae</taxon>
        <taxon>Chromobacterium</taxon>
    </lineage>
</organism>
<feature type="region of interest" description="Disordered" evidence="1">
    <location>
        <begin position="62"/>
        <end position="83"/>
    </location>
</feature>
<feature type="region of interest" description="Disordered" evidence="1">
    <location>
        <begin position="1"/>
        <end position="23"/>
    </location>
</feature>
<gene>
    <name evidence="2" type="ORF">BKX93_21215</name>
</gene>